<reference evidence="1 2" key="1">
    <citation type="submission" date="2017-03" db="EMBL/GenBank/DDBJ databases">
        <title>Phylogenomics and comparative genomics of Lactobacillus salivarius, a mammalian gut commensal.</title>
        <authorList>
            <person name="Harris H.M."/>
        </authorList>
    </citation>
    <scope>NUCLEOTIDE SEQUENCE [LARGE SCALE GENOMIC DNA]</scope>
    <source>
        <strain evidence="1 2">AH4231</strain>
    </source>
</reference>
<protein>
    <recommendedName>
        <fullName evidence="3">Metal homeostasis protein</fullName>
    </recommendedName>
</protein>
<name>A0A1V9U2J5_9LACO</name>
<evidence type="ECO:0000313" key="1">
    <source>
        <dbReference type="EMBL" id="OQR24125.1"/>
    </source>
</evidence>
<proteinExistence type="predicted"/>
<sequence length="42" mass="4996">MNIMEKTDLASAYRRLRSSNRKTKKRALKIIKAHKKINKEKP</sequence>
<gene>
    <name evidence="1" type="ORF">B6U37_09900</name>
</gene>
<evidence type="ECO:0000313" key="2">
    <source>
        <dbReference type="Proteomes" id="UP000192353"/>
    </source>
</evidence>
<dbReference type="EMBL" id="NBEY01000090">
    <property type="protein sequence ID" value="OQR24125.1"/>
    <property type="molecule type" value="Genomic_DNA"/>
</dbReference>
<dbReference type="NCBIfam" id="NF038026">
    <property type="entry name" value="RsaX20_sORF"/>
    <property type="match status" value="1"/>
</dbReference>
<dbReference type="AlphaFoldDB" id="A0A1V9U2J5"/>
<accession>A0A1V9U2J5</accession>
<dbReference type="Proteomes" id="UP000192353">
    <property type="component" value="Unassembled WGS sequence"/>
</dbReference>
<dbReference type="InterPro" id="IPR049844">
    <property type="entry name" value="RsaX20-like"/>
</dbReference>
<comment type="caution">
    <text evidence="1">The sequence shown here is derived from an EMBL/GenBank/DDBJ whole genome shotgun (WGS) entry which is preliminary data.</text>
</comment>
<evidence type="ECO:0008006" key="3">
    <source>
        <dbReference type="Google" id="ProtNLM"/>
    </source>
</evidence>
<organism evidence="1 2">
    <name type="scientific">Ligilactobacillus salivarius</name>
    <dbReference type="NCBI Taxonomy" id="1624"/>
    <lineage>
        <taxon>Bacteria</taxon>
        <taxon>Bacillati</taxon>
        <taxon>Bacillota</taxon>
        <taxon>Bacilli</taxon>
        <taxon>Lactobacillales</taxon>
        <taxon>Lactobacillaceae</taxon>
        <taxon>Ligilactobacillus</taxon>
    </lineage>
</organism>